<dbReference type="PANTHER" id="PTHR32196">
    <property type="entry name" value="ABC TRANSPORTER PERMEASE PROTEIN YPHD-RELATED-RELATED"/>
    <property type="match status" value="1"/>
</dbReference>
<comment type="subcellular location">
    <subcellularLocation>
        <location evidence="1">Cell membrane</location>
        <topology evidence="1">Multi-pass membrane protein</topology>
    </subcellularLocation>
</comment>
<feature type="transmembrane region" description="Helical" evidence="7">
    <location>
        <begin position="178"/>
        <end position="196"/>
    </location>
</feature>
<evidence type="ECO:0000313" key="9">
    <source>
        <dbReference type="Proteomes" id="UP000573599"/>
    </source>
</evidence>
<keyword evidence="9" id="KW-1185">Reference proteome</keyword>
<dbReference type="EMBL" id="JACCAB010000001">
    <property type="protein sequence ID" value="NYG06791.1"/>
    <property type="molecule type" value="Genomic_DNA"/>
</dbReference>
<dbReference type="InterPro" id="IPR001851">
    <property type="entry name" value="ABC_transp_permease"/>
</dbReference>
<feature type="transmembrane region" description="Helical" evidence="7">
    <location>
        <begin position="65"/>
        <end position="82"/>
    </location>
</feature>
<proteinExistence type="predicted"/>
<keyword evidence="2" id="KW-1003">Cell membrane</keyword>
<feature type="compositionally biased region" description="Polar residues" evidence="6">
    <location>
        <begin position="20"/>
        <end position="31"/>
    </location>
</feature>
<protein>
    <submittedName>
        <fullName evidence="8">Ribose transport system permease protein</fullName>
    </submittedName>
</protein>
<reference evidence="8 9" key="1">
    <citation type="submission" date="2020-07" db="EMBL/GenBank/DDBJ databases">
        <title>Sequencing the genomes of 1000 actinobacteria strains.</title>
        <authorList>
            <person name="Klenk H.-P."/>
        </authorList>
    </citation>
    <scope>NUCLEOTIDE SEQUENCE [LARGE SCALE GENOMIC DNA]</scope>
    <source>
        <strain evidence="8 9">DSM 23987</strain>
    </source>
</reference>
<evidence type="ECO:0000256" key="7">
    <source>
        <dbReference type="SAM" id="Phobius"/>
    </source>
</evidence>
<dbReference type="RefSeq" id="WP_179421222.1">
    <property type="nucleotide sequence ID" value="NZ_JACCAB010000001.1"/>
</dbReference>
<gene>
    <name evidence="8" type="ORF">BJ986_001278</name>
</gene>
<feature type="transmembrane region" description="Helical" evidence="7">
    <location>
        <begin position="303"/>
        <end position="336"/>
    </location>
</feature>
<name>A0A852WGY0_9MICO</name>
<organism evidence="8 9">
    <name type="scientific">Pedococcus badiiscoriae</name>
    <dbReference type="NCBI Taxonomy" id="642776"/>
    <lineage>
        <taxon>Bacteria</taxon>
        <taxon>Bacillati</taxon>
        <taxon>Actinomycetota</taxon>
        <taxon>Actinomycetes</taxon>
        <taxon>Micrococcales</taxon>
        <taxon>Intrasporangiaceae</taxon>
        <taxon>Pedococcus</taxon>
    </lineage>
</organism>
<evidence type="ECO:0000256" key="1">
    <source>
        <dbReference type="ARBA" id="ARBA00004651"/>
    </source>
</evidence>
<evidence type="ECO:0000256" key="6">
    <source>
        <dbReference type="SAM" id="MobiDB-lite"/>
    </source>
</evidence>
<evidence type="ECO:0000313" key="8">
    <source>
        <dbReference type="EMBL" id="NYG06791.1"/>
    </source>
</evidence>
<evidence type="ECO:0000256" key="3">
    <source>
        <dbReference type="ARBA" id="ARBA00022692"/>
    </source>
</evidence>
<dbReference type="GO" id="GO:0005886">
    <property type="term" value="C:plasma membrane"/>
    <property type="evidence" value="ECO:0007669"/>
    <property type="project" value="UniProtKB-SubCell"/>
</dbReference>
<feature type="transmembrane region" description="Helical" evidence="7">
    <location>
        <begin position="147"/>
        <end position="166"/>
    </location>
</feature>
<feature type="compositionally biased region" description="Basic and acidic residues" evidence="6">
    <location>
        <begin position="1"/>
        <end position="12"/>
    </location>
</feature>
<dbReference type="AlphaFoldDB" id="A0A852WGY0"/>
<feature type="region of interest" description="Disordered" evidence="6">
    <location>
        <begin position="1"/>
        <end position="38"/>
    </location>
</feature>
<evidence type="ECO:0000256" key="4">
    <source>
        <dbReference type="ARBA" id="ARBA00022989"/>
    </source>
</evidence>
<keyword evidence="5 7" id="KW-0472">Membrane</keyword>
<feature type="transmembrane region" description="Helical" evidence="7">
    <location>
        <begin position="217"/>
        <end position="238"/>
    </location>
</feature>
<sequence>MSRIERDPELGTEKGYAASSAPSELAITTPTEPAGGPAGDAVDAVAASGVSARSRLIRRGFSSSPAYMFAVLVVMFVIFSALSPTTFPTQANVKNLVVDTSIVLVMSVGMTYVMVAAGFDLSIGSVLVFAGICAVKTMTWVGGQGYGTALAGLVAALLGGVAWGLFNGFCVTRLRVPALITTLGTLGAALGIANLMTNGNDISVSQKSMIQLQIDDVLGMPWIVWLSLVVVLIGGAVLRYTRFGRHTYVIGSNDEAARRAGINVNAHLVKLYAISGALAGLAGMMSLVRFSTTTIGGHSQDALTVITGVILGGTSLYGGYGVVLGTVIGIFIPTVLQNGLVVQNVQPFWQNVAIGFILIGAVYLDQLKRRARDKG</sequence>
<keyword evidence="3 7" id="KW-0812">Transmembrane</keyword>
<keyword evidence="4 7" id="KW-1133">Transmembrane helix</keyword>
<comment type="caution">
    <text evidence="8">The sequence shown here is derived from an EMBL/GenBank/DDBJ whole genome shotgun (WGS) entry which is preliminary data.</text>
</comment>
<dbReference type="GO" id="GO:0022857">
    <property type="term" value="F:transmembrane transporter activity"/>
    <property type="evidence" value="ECO:0007669"/>
    <property type="project" value="InterPro"/>
</dbReference>
<dbReference type="CDD" id="cd06579">
    <property type="entry name" value="TM_PBP1_transp_AraH_like"/>
    <property type="match status" value="1"/>
</dbReference>
<evidence type="ECO:0000256" key="5">
    <source>
        <dbReference type="ARBA" id="ARBA00023136"/>
    </source>
</evidence>
<feature type="transmembrane region" description="Helical" evidence="7">
    <location>
        <begin position="102"/>
        <end position="135"/>
    </location>
</feature>
<dbReference type="Pfam" id="PF02653">
    <property type="entry name" value="BPD_transp_2"/>
    <property type="match status" value="1"/>
</dbReference>
<evidence type="ECO:0000256" key="2">
    <source>
        <dbReference type="ARBA" id="ARBA00022475"/>
    </source>
</evidence>
<dbReference type="Proteomes" id="UP000573599">
    <property type="component" value="Unassembled WGS sequence"/>
</dbReference>
<dbReference type="PANTHER" id="PTHR32196:SF72">
    <property type="entry name" value="RIBOSE IMPORT PERMEASE PROTEIN RBSC"/>
    <property type="match status" value="1"/>
</dbReference>
<feature type="transmembrane region" description="Helical" evidence="7">
    <location>
        <begin position="348"/>
        <end position="364"/>
    </location>
</feature>
<accession>A0A852WGY0</accession>